<keyword evidence="1 6" id="KW-0963">Cytoplasm</keyword>
<sequence length="206" mass="23478">MKKVIVTAKSVDAAVEEALSRLSATWDQVRISVLEEPSKGFLGLFGAKDAKVEVELVRTPLDDARQFLRDVTHAMGVNVELEAVEKQDHVRLQFSGQQLGMLIGRRGQTLDALQYLTNIVANKHHQEYTRFVLDAEGYRDRRKSTLQDLADRIAKQVLRTGKPVTLDPMNPMERKVIHTQIQRYDRLVTYSQGDEPQRRVVVSLKK</sequence>
<dbReference type="InterPro" id="IPR015946">
    <property type="entry name" value="KH_dom-like_a/b"/>
</dbReference>
<dbReference type="Pfam" id="PF01424">
    <property type="entry name" value="R3H"/>
    <property type="match status" value="1"/>
</dbReference>
<dbReference type="EMBL" id="BMHQ01000001">
    <property type="protein sequence ID" value="GGE06094.1"/>
    <property type="molecule type" value="Genomic_DNA"/>
</dbReference>
<evidence type="ECO:0000313" key="9">
    <source>
        <dbReference type="Proteomes" id="UP000625210"/>
    </source>
</evidence>
<dbReference type="CDD" id="cd02414">
    <property type="entry name" value="KH-II_Jag"/>
    <property type="match status" value="1"/>
</dbReference>
<dbReference type="PANTHER" id="PTHR35800">
    <property type="entry name" value="PROTEIN JAG"/>
    <property type="match status" value="1"/>
</dbReference>
<dbReference type="SUPFAM" id="SSF82708">
    <property type="entry name" value="R3H domain"/>
    <property type="match status" value="1"/>
</dbReference>
<dbReference type="Gene3D" id="3.30.30.80">
    <property type="entry name" value="probable RNA-binding protein from clostridium symbiosum atcc 14940"/>
    <property type="match status" value="1"/>
</dbReference>
<keyword evidence="4 6" id="KW-0143">Chaperone</keyword>
<gene>
    <name evidence="6" type="primary">khpB</name>
    <name evidence="6" type="synonym">eloR</name>
    <name evidence="8" type="ORF">GCM10011571_04020</name>
</gene>
<dbReference type="PANTHER" id="PTHR35800:SF1">
    <property type="entry name" value="RNA-BINDING PROTEIN KHPB"/>
    <property type="match status" value="1"/>
</dbReference>
<dbReference type="CDD" id="cd02644">
    <property type="entry name" value="R3H_jag"/>
    <property type="match status" value="1"/>
</dbReference>
<dbReference type="GO" id="GO:0071555">
    <property type="term" value="P:cell wall organization"/>
    <property type="evidence" value="ECO:0007669"/>
    <property type="project" value="UniProtKB-KW"/>
</dbReference>
<dbReference type="InterPro" id="IPR039247">
    <property type="entry name" value="KhpB"/>
</dbReference>
<evidence type="ECO:0000256" key="2">
    <source>
        <dbReference type="ARBA" id="ARBA00022884"/>
    </source>
</evidence>
<keyword evidence="3 6" id="KW-0133">Cell shape</keyword>
<evidence type="ECO:0000256" key="4">
    <source>
        <dbReference type="ARBA" id="ARBA00023186"/>
    </source>
</evidence>
<dbReference type="HAMAP" id="MF_00867">
    <property type="entry name" value="KhpB"/>
    <property type="match status" value="1"/>
</dbReference>
<feature type="region of interest" description="Jag_N domain" evidence="6">
    <location>
        <begin position="5"/>
        <end position="55"/>
    </location>
</feature>
<dbReference type="AlphaFoldDB" id="A0A8J2VCE6"/>
<dbReference type="GO" id="GO:0003677">
    <property type="term" value="F:DNA binding"/>
    <property type="evidence" value="ECO:0007669"/>
    <property type="project" value="UniProtKB-KW"/>
</dbReference>
<reference evidence="8" key="2">
    <citation type="submission" date="2020-09" db="EMBL/GenBank/DDBJ databases">
        <authorList>
            <person name="Sun Q."/>
            <person name="Zhou Y."/>
        </authorList>
    </citation>
    <scope>NUCLEOTIDE SEQUENCE</scope>
    <source>
        <strain evidence="8">CGMCC 1.15179</strain>
    </source>
</reference>
<accession>A0A8J2VCE6</accession>
<dbReference type="GO" id="GO:0008360">
    <property type="term" value="P:regulation of cell shape"/>
    <property type="evidence" value="ECO:0007669"/>
    <property type="project" value="UniProtKB-KW"/>
</dbReference>
<dbReference type="SMART" id="SM01245">
    <property type="entry name" value="Jag_N"/>
    <property type="match status" value="1"/>
</dbReference>
<proteinExistence type="inferred from homology"/>
<dbReference type="Gene3D" id="3.30.300.20">
    <property type="match status" value="1"/>
</dbReference>
<dbReference type="PROSITE" id="PS51061">
    <property type="entry name" value="R3H"/>
    <property type="match status" value="1"/>
</dbReference>
<comment type="subcellular location">
    <subcellularLocation>
        <location evidence="6">Cytoplasm</location>
    </subcellularLocation>
</comment>
<comment type="domain">
    <text evidence="6">Has an N-terminal Jag-N domain and 2 RNA-binding domains (KH and R3H).</text>
</comment>
<evidence type="ECO:0000256" key="3">
    <source>
        <dbReference type="ARBA" id="ARBA00022960"/>
    </source>
</evidence>
<dbReference type="GO" id="GO:0003723">
    <property type="term" value="F:RNA binding"/>
    <property type="evidence" value="ECO:0007669"/>
    <property type="project" value="UniProtKB-UniRule"/>
</dbReference>
<dbReference type="InterPro" id="IPR038008">
    <property type="entry name" value="Jag_KH"/>
</dbReference>
<dbReference type="SMART" id="SM00393">
    <property type="entry name" value="R3H"/>
    <property type="match status" value="1"/>
</dbReference>
<dbReference type="Gene3D" id="3.30.1370.50">
    <property type="entry name" value="R3H-like domain"/>
    <property type="match status" value="1"/>
</dbReference>
<evidence type="ECO:0000313" key="8">
    <source>
        <dbReference type="EMBL" id="GGE06094.1"/>
    </source>
</evidence>
<dbReference type="Pfam" id="PF13083">
    <property type="entry name" value="KH_KhpA-B"/>
    <property type="match status" value="1"/>
</dbReference>
<comment type="subunit">
    <text evidence="6">Forms a complex with KhpA.</text>
</comment>
<dbReference type="GO" id="GO:0009252">
    <property type="term" value="P:peptidoglycan biosynthetic process"/>
    <property type="evidence" value="ECO:0007669"/>
    <property type="project" value="UniProtKB-UniRule"/>
</dbReference>
<dbReference type="InterPro" id="IPR036867">
    <property type="entry name" value="R3H_dom_sf"/>
</dbReference>
<organism evidence="8 9">
    <name type="scientific">Marinithermofilum abyssi</name>
    <dbReference type="NCBI Taxonomy" id="1571185"/>
    <lineage>
        <taxon>Bacteria</taxon>
        <taxon>Bacillati</taxon>
        <taxon>Bacillota</taxon>
        <taxon>Bacilli</taxon>
        <taxon>Bacillales</taxon>
        <taxon>Thermoactinomycetaceae</taxon>
        <taxon>Marinithermofilum</taxon>
    </lineage>
</organism>
<dbReference type="InterPro" id="IPR001374">
    <property type="entry name" value="R3H_dom"/>
</dbReference>
<dbReference type="Pfam" id="PF14804">
    <property type="entry name" value="Jag_N"/>
    <property type="match status" value="1"/>
</dbReference>
<dbReference type="InterPro" id="IPR034079">
    <property type="entry name" value="R3H_KhpB"/>
</dbReference>
<comment type="similarity">
    <text evidence="6">Belongs to the KhpB RNA-binding protein family.</text>
</comment>
<dbReference type="InterPro" id="IPR038247">
    <property type="entry name" value="Jag_N_dom_sf"/>
</dbReference>
<evidence type="ECO:0000256" key="1">
    <source>
        <dbReference type="ARBA" id="ARBA00022490"/>
    </source>
</evidence>
<dbReference type="NCBIfam" id="NF041568">
    <property type="entry name" value="Jag_EloR"/>
    <property type="match status" value="1"/>
</dbReference>
<evidence type="ECO:0000256" key="5">
    <source>
        <dbReference type="ARBA" id="ARBA00023316"/>
    </source>
</evidence>
<dbReference type="InterPro" id="IPR032782">
    <property type="entry name" value="KhpB_N"/>
</dbReference>
<keyword evidence="9" id="KW-1185">Reference proteome</keyword>
<protein>
    <recommendedName>
        <fullName evidence="6">RNA-binding protein KhpB</fullName>
    </recommendedName>
    <alternativeName>
        <fullName evidence="6">RNA-binding protein EloR</fullName>
    </alternativeName>
</protein>
<reference evidence="8" key="1">
    <citation type="journal article" date="2014" name="Int. J. Syst. Evol. Microbiol.">
        <title>Complete genome sequence of Corynebacterium casei LMG S-19264T (=DSM 44701T), isolated from a smear-ripened cheese.</title>
        <authorList>
            <consortium name="US DOE Joint Genome Institute (JGI-PGF)"/>
            <person name="Walter F."/>
            <person name="Albersmeier A."/>
            <person name="Kalinowski J."/>
            <person name="Ruckert C."/>
        </authorList>
    </citation>
    <scope>NUCLEOTIDE SEQUENCE</scope>
    <source>
        <strain evidence="8">CGMCC 1.15179</strain>
    </source>
</reference>
<feature type="domain" description="R3H" evidence="7">
    <location>
        <begin position="140"/>
        <end position="206"/>
    </location>
</feature>
<comment type="caution">
    <text evidence="8">The sequence shown here is derived from an EMBL/GenBank/DDBJ whole genome shotgun (WGS) entry which is preliminary data.</text>
</comment>
<keyword evidence="8" id="KW-0238">DNA-binding</keyword>
<comment type="function">
    <text evidence="6">A probable RNA chaperone. Forms a complex with KhpA which binds to cellular RNA and controls its expression. Plays a role in peptidoglycan (PG) homeostasis and cell length regulation.</text>
</comment>
<keyword evidence="5 6" id="KW-0961">Cell wall biogenesis/degradation</keyword>
<evidence type="ECO:0000256" key="6">
    <source>
        <dbReference type="HAMAP-Rule" id="MF_00867"/>
    </source>
</evidence>
<dbReference type="GO" id="GO:0005737">
    <property type="term" value="C:cytoplasm"/>
    <property type="evidence" value="ECO:0007669"/>
    <property type="project" value="UniProtKB-SubCell"/>
</dbReference>
<evidence type="ECO:0000259" key="7">
    <source>
        <dbReference type="PROSITE" id="PS51061"/>
    </source>
</evidence>
<keyword evidence="2 6" id="KW-0694">RNA-binding</keyword>
<name>A0A8J2VCE6_9BACL</name>
<dbReference type="Proteomes" id="UP000625210">
    <property type="component" value="Unassembled WGS sequence"/>
</dbReference>